<dbReference type="AlphaFoldDB" id="A0A644ZN76"/>
<organism evidence="2">
    <name type="scientific">bioreactor metagenome</name>
    <dbReference type="NCBI Taxonomy" id="1076179"/>
    <lineage>
        <taxon>unclassified sequences</taxon>
        <taxon>metagenomes</taxon>
        <taxon>ecological metagenomes</taxon>
    </lineage>
</organism>
<dbReference type="CDD" id="cd14797">
    <property type="entry name" value="DUF302"/>
    <property type="match status" value="1"/>
</dbReference>
<feature type="domain" description="DUF302" evidence="1">
    <location>
        <begin position="43"/>
        <end position="96"/>
    </location>
</feature>
<evidence type="ECO:0000259" key="1">
    <source>
        <dbReference type="Pfam" id="PF03625"/>
    </source>
</evidence>
<dbReference type="PANTHER" id="PTHR38342">
    <property type="entry name" value="SLR5037 PROTEIN"/>
    <property type="match status" value="1"/>
</dbReference>
<evidence type="ECO:0000313" key="2">
    <source>
        <dbReference type="EMBL" id="MPM41818.1"/>
    </source>
</evidence>
<dbReference type="SUPFAM" id="SSF103247">
    <property type="entry name" value="TT1751-like"/>
    <property type="match status" value="1"/>
</dbReference>
<name>A0A644ZN76_9ZZZZ</name>
<dbReference type="EMBL" id="VSSQ01009502">
    <property type="protein sequence ID" value="MPM41818.1"/>
    <property type="molecule type" value="Genomic_DNA"/>
</dbReference>
<comment type="caution">
    <text evidence="2">The sequence shown here is derived from an EMBL/GenBank/DDBJ whole genome shotgun (WGS) entry which is preliminary data.</text>
</comment>
<dbReference type="InterPro" id="IPR005180">
    <property type="entry name" value="DUF302"/>
</dbReference>
<dbReference type="Pfam" id="PF03625">
    <property type="entry name" value="DUF302"/>
    <property type="match status" value="1"/>
</dbReference>
<dbReference type="InterPro" id="IPR035923">
    <property type="entry name" value="TT1751-like_sf"/>
</dbReference>
<proteinExistence type="predicted"/>
<dbReference type="Gene3D" id="3.30.310.70">
    <property type="entry name" value="TT1751-like domain"/>
    <property type="match status" value="1"/>
</dbReference>
<dbReference type="PANTHER" id="PTHR38342:SF1">
    <property type="entry name" value="SLR5037 PROTEIN"/>
    <property type="match status" value="1"/>
</dbReference>
<gene>
    <name evidence="2" type="ORF">SDC9_88478</name>
</gene>
<sequence length="128" mass="13918">MFIENNSRFDFDTTVEKIRELVANGGWSLLHVHDIKGIIGNKGYDVLPVTVMEVCKAPLSAKILGSDDDRAISVMMPCRISVYQKGNGDVVIGRMDAASMATGMEGAGAEVMLEAFRQMEEILAPVLV</sequence>
<reference evidence="2" key="1">
    <citation type="submission" date="2019-08" db="EMBL/GenBank/DDBJ databases">
        <authorList>
            <person name="Kucharzyk K."/>
            <person name="Murdoch R.W."/>
            <person name="Higgins S."/>
            <person name="Loffler F."/>
        </authorList>
    </citation>
    <scope>NUCLEOTIDE SEQUENCE</scope>
</reference>
<protein>
    <recommendedName>
        <fullName evidence="1">DUF302 domain-containing protein</fullName>
    </recommendedName>
</protein>
<accession>A0A644ZN76</accession>